<dbReference type="SUPFAM" id="SSF53613">
    <property type="entry name" value="Ribokinase-like"/>
    <property type="match status" value="1"/>
</dbReference>
<dbReference type="Gene3D" id="3.40.50.10260">
    <property type="entry name" value="YjeF N-terminal domain"/>
    <property type="match status" value="1"/>
</dbReference>
<evidence type="ECO:0000256" key="2">
    <source>
        <dbReference type="ARBA" id="ARBA00000909"/>
    </source>
</evidence>
<comment type="cofactor">
    <cofactor evidence="18 19">
        <name>K(+)</name>
        <dbReference type="ChEBI" id="CHEBI:29103"/>
    </cofactor>
    <text evidence="18 19">Binds 1 potassium ion per subunit.</text>
</comment>
<dbReference type="GO" id="GO:0046496">
    <property type="term" value="P:nicotinamide nucleotide metabolic process"/>
    <property type="evidence" value="ECO:0007669"/>
    <property type="project" value="UniProtKB-UniRule"/>
</dbReference>
<dbReference type="EMBL" id="JACXAE010000110">
    <property type="protein sequence ID" value="MBD2777402.1"/>
    <property type="molecule type" value="Genomic_DNA"/>
</dbReference>
<comment type="cofactor">
    <cofactor evidence="17">
        <name>Mg(2+)</name>
        <dbReference type="ChEBI" id="CHEBI:18420"/>
    </cofactor>
</comment>
<dbReference type="CDD" id="cd01171">
    <property type="entry name" value="YXKO-related"/>
    <property type="match status" value="1"/>
</dbReference>
<gene>
    <name evidence="17" type="primary">nnrD</name>
    <name evidence="18" type="synonym">nnrE</name>
    <name evidence="22" type="ORF">ICL16_36485</name>
</gene>
<evidence type="ECO:0000256" key="19">
    <source>
        <dbReference type="PIRNR" id="PIRNR017184"/>
    </source>
</evidence>
<evidence type="ECO:0000256" key="5">
    <source>
        <dbReference type="ARBA" id="ARBA00022723"/>
    </source>
</evidence>
<dbReference type="PROSITE" id="PS01050">
    <property type="entry name" value="YJEF_C_2"/>
    <property type="match status" value="1"/>
</dbReference>
<dbReference type="EC" id="4.2.1.136" evidence="19"/>
<dbReference type="EC" id="5.1.99.6" evidence="19"/>
<dbReference type="Pfam" id="PF03853">
    <property type="entry name" value="YjeF_N"/>
    <property type="match status" value="1"/>
</dbReference>
<dbReference type="GO" id="GO:0005524">
    <property type="term" value="F:ATP binding"/>
    <property type="evidence" value="ECO:0007669"/>
    <property type="project" value="UniProtKB-UniRule"/>
</dbReference>
<protein>
    <recommendedName>
        <fullName evidence="19">Bifunctional NAD(P)H-hydrate repair enzyme</fullName>
    </recommendedName>
    <alternativeName>
        <fullName evidence="19">Nicotinamide nucleotide repair protein</fullName>
    </alternativeName>
    <domain>
        <recommendedName>
            <fullName evidence="19">ADP-dependent (S)-NAD(P)H-hydrate dehydratase</fullName>
            <ecNumber evidence="19">4.2.1.136</ecNumber>
        </recommendedName>
        <alternativeName>
            <fullName evidence="19">ADP-dependent NAD(P)HX dehydratase</fullName>
        </alternativeName>
    </domain>
    <domain>
        <recommendedName>
            <fullName evidence="19">NAD(P)H-hydrate epimerase</fullName>
            <ecNumber evidence="19">5.1.99.6</ecNumber>
        </recommendedName>
    </domain>
</protein>
<comment type="caution">
    <text evidence="17">Lacks conserved residue(s) required for the propagation of feature annotation.</text>
</comment>
<comment type="function">
    <text evidence="14 19">Bifunctional enzyme that catalyzes the epimerization of the S- and R-forms of NAD(P)HX and the dehydration of the S-form of NAD(P)HX at the expense of ADP, which is converted to AMP. This allows the repair of both epimers of NAD(P)HX, a damaged form of NAD(P)H that is a result of enzymatic or heat-dependent hydration.</text>
</comment>
<comment type="catalytic activity">
    <reaction evidence="15 17 19">
        <text>(6S)-NADHX + ADP = AMP + phosphate + NADH + H(+)</text>
        <dbReference type="Rhea" id="RHEA:32223"/>
        <dbReference type="ChEBI" id="CHEBI:15378"/>
        <dbReference type="ChEBI" id="CHEBI:43474"/>
        <dbReference type="ChEBI" id="CHEBI:57945"/>
        <dbReference type="ChEBI" id="CHEBI:64074"/>
        <dbReference type="ChEBI" id="CHEBI:456215"/>
        <dbReference type="ChEBI" id="CHEBI:456216"/>
        <dbReference type="EC" id="4.2.1.136"/>
    </reaction>
</comment>
<dbReference type="InterPro" id="IPR004443">
    <property type="entry name" value="YjeF_N_dom"/>
</dbReference>
<dbReference type="InterPro" id="IPR000631">
    <property type="entry name" value="CARKD"/>
</dbReference>
<dbReference type="InterPro" id="IPR017953">
    <property type="entry name" value="Carbohydrate_kinase_pred_CS"/>
</dbReference>
<evidence type="ECO:0000256" key="4">
    <source>
        <dbReference type="ARBA" id="ARBA00009524"/>
    </source>
</evidence>
<dbReference type="GO" id="GO:0046872">
    <property type="term" value="F:metal ion binding"/>
    <property type="evidence" value="ECO:0007669"/>
    <property type="project" value="UniProtKB-UniRule"/>
</dbReference>
<evidence type="ECO:0000256" key="3">
    <source>
        <dbReference type="ARBA" id="ARBA00006001"/>
    </source>
</evidence>
<feature type="binding site" evidence="18">
    <location>
        <position position="179"/>
    </location>
    <ligand>
        <name>K(+)</name>
        <dbReference type="ChEBI" id="CHEBI:29103"/>
    </ligand>
</feature>
<evidence type="ECO:0000256" key="18">
    <source>
        <dbReference type="HAMAP-Rule" id="MF_01966"/>
    </source>
</evidence>
<feature type="binding site" evidence="18">
    <location>
        <position position="176"/>
    </location>
    <ligand>
        <name>(6S)-NADPHX</name>
        <dbReference type="ChEBI" id="CHEBI:64076"/>
    </ligand>
</feature>
<keyword evidence="9 18" id="KW-0630">Potassium</keyword>
<dbReference type="InterPro" id="IPR030677">
    <property type="entry name" value="Nnr"/>
</dbReference>
<dbReference type="AlphaFoldDB" id="A0A8J6XQ23"/>
<keyword evidence="12 17" id="KW-0456">Lyase</keyword>
<evidence type="ECO:0000256" key="15">
    <source>
        <dbReference type="ARBA" id="ARBA00048238"/>
    </source>
</evidence>
<comment type="catalytic activity">
    <reaction evidence="1 18 19">
        <text>(6R)-NADHX = (6S)-NADHX</text>
        <dbReference type="Rhea" id="RHEA:32215"/>
        <dbReference type="ChEBI" id="CHEBI:64074"/>
        <dbReference type="ChEBI" id="CHEBI:64075"/>
        <dbReference type="EC" id="5.1.99.6"/>
    </reaction>
</comment>
<comment type="similarity">
    <text evidence="3 19">In the N-terminal section; belongs to the NnrE/AIBP family.</text>
</comment>
<evidence type="ECO:0000256" key="1">
    <source>
        <dbReference type="ARBA" id="ARBA00000013"/>
    </source>
</evidence>
<dbReference type="PROSITE" id="PS51385">
    <property type="entry name" value="YJEF_N"/>
    <property type="match status" value="1"/>
</dbReference>
<comment type="catalytic activity">
    <reaction evidence="16 17 19">
        <text>(6S)-NADPHX + ADP = AMP + phosphate + NADPH + H(+)</text>
        <dbReference type="Rhea" id="RHEA:32235"/>
        <dbReference type="ChEBI" id="CHEBI:15378"/>
        <dbReference type="ChEBI" id="CHEBI:43474"/>
        <dbReference type="ChEBI" id="CHEBI:57783"/>
        <dbReference type="ChEBI" id="CHEBI:64076"/>
        <dbReference type="ChEBI" id="CHEBI:456215"/>
        <dbReference type="ChEBI" id="CHEBI:456216"/>
        <dbReference type="EC" id="4.2.1.136"/>
    </reaction>
</comment>
<dbReference type="Pfam" id="PF01256">
    <property type="entry name" value="Carb_kinase"/>
    <property type="match status" value="1"/>
</dbReference>
<feature type="binding site" evidence="17">
    <location>
        <begin position="437"/>
        <end position="441"/>
    </location>
    <ligand>
        <name>AMP</name>
        <dbReference type="ChEBI" id="CHEBI:456215"/>
    </ligand>
</feature>
<feature type="binding site" evidence="17">
    <location>
        <position position="466"/>
    </location>
    <ligand>
        <name>AMP</name>
        <dbReference type="ChEBI" id="CHEBI:456215"/>
    </ligand>
</feature>
<evidence type="ECO:0000256" key="9">
    <source>
        <dbReference type="ARBA" id="ARBA00022958"/>
    </source>
</evidence>
<comment type="similarity">
    <text evidence="17">Belongs to the NnrD/CARKD family.</text>
</comment>
<dbReference type="InterPro" id="IPR036652">
    <property type="entry name" value="YjeF_N_dom_sf"/>
</dbReference>
<feature type="binding site" evidence="18">
    <location>
        <begin position="147"/>
        <end position="153"/>
    </location>
    <ligand>
        <name>(6S)-NADPHX</name>
        <dbReference type="ChEBI" id="CHEBI:64076"/>
    </ligand>
</feature>
<keyword evidence="13" id="KW-0511">Multifunctional enzyme</keyword>
<feature type="binding site" evidence="17">
    <location>
        <position position="467"/>
    </location>
    <ligand>
        <name>(6S)-NADPHX</name>
        <dbReference type="ChEBI" id="CHEBI:64076"/>
    </ligand>
</feature>
<comment type="similarity">
    <text evidence="18">Belongs to the NnrE/AIBP family.</text>
</comment>
<evidence type="ECO:0000256" key="17">
    <source>
        <dbReference type="HAMAP-Rule" id="MF_01965"/>
    </source>
</evidence>
<evidence type="ECO:0000259" key="21">
    <source>
        <dbReference type="PROSITE" id="PS51385"/>
    </source>
</evidence>
<dbReference type="SUPFAM" id="SSF64153">
    <property type="entry name" value="YjeF N-terminal domain-like"/>
    <property type="match status" value="1"/>
</dbReference>
<dbReference type="RefSeq" id="WP_190836663.1">
    <property type="nucleotide sequence ID" value="NZ_CAWPPI010000110.1"/>
</dbReference>
<comment type="function">
    <text evidence="17">Catalyzes the dehydration of the S-form of NAD(P)HX at the expense of ADP, which is converted to AMP. Together with NAD(P)HX epimerase, which catalyzes the epimerization of the S- and R-forms, the enzyme allows the repair of both epimers of NAD(P)HX, a damaged form of NAD(P)H that is a result of enzymatic or heat-dependent hydration.</text>
</comment>
<feature type="binding site" evidence="17">
    <location>
        <position position="351"/>
    </location>
    <ligand>
        <name>(6S)-NADPHX</name>
        <dbReference type="ChEBI" id="CHEBI:64076"/>
    </ligand>
</feature>
<dbReference type="GO" id="GO:0052855">
    <property type="term" value="F:ADP-dependent NAD(P)H-hydrate dehydratase activity"/>
    <property type="evidence" value="ECO:0007669"/>
    <property type="project" value="UniProtKB-UniRule"/>
</dbReference>
<sequence>MHDRQEQISQVVVTSAQMREIEGRIFAAGMPVAALMEKVAIAISRRVQELGSHGSRGVGEMIREQLPLRPRLCVGILVGPGHNGGDALVVARELHFRGYEVWIYSPLSKLKELTQQHFLYAQSLGIPCYQEIEQLPNCDFLIDGLFGFGLERALTDLIASAINQINEWKKPIISIDLPSGLHTDTGEVLGTAIRATYTFCLGLWKLGLLQDQALEYVGKAELIDFDIPLADIQAVLGSPSVKRITPKSALSTLPLPRPTVTHKYKEGHLLLICGSRRYAGGAILTGLGARASGVGMLSIAVPESLKPQMSAQLPEALIIGCPETPSGAIAQLELPEKTDLSSFNAIACGPGLTKDAHPILQQVLDSTSPLVLDADGLNILAQMSTITTLQKRQAATVLTPHAGEFQRLFPDVPDAKKDRVVAVREAAVQSGTVVLLKGARTAIANPQGEVWINPESTPALARGGSGDVLTGLLGGLLAQANSKHITVEEIVATAAWWHAQAGILAAQERTELGVDAYTLTQYLIQVLLKWSIRSENDEMMTGARSTYIKQIFKIADII</sequence>
<evidence type="ECO:0000259" key="20">
    <source>
        <dbReference type="PROSITE" id="PS51383"/>
    </source>
</evidence>
<name>A0A8J6XQ23_9CYAN</name>
<reference evidence="22" key="1">
    <citation type="submission" date="2020-09" db="EMBL/GenBank/DDBJ databases">
        <title>Iningainema tapete sp. nov. (Scytonemataceae, Cyanobacteria) from greenhouses in central Florida (USA) produces two types of nodularin with biosynthetic potential for microcystin-LR and anabaenopeptins.</title>
        <authorList>
            <person name="Berthold D.E."/>
            <person name="Lefler F.W."/>
            <person name="Huang I.-S."/>
            <person name="Abdulla H."/>
            <person name="Zimba P.V."/>
            <person name="Laughinghouse H.D. IV."/>
        </authorList>
    </citation>
    <scope>NUCLEOTIDE SEQUENCE</scope>
    <source>
        <strain evidence="22">BLCCT55</strain>
    </source>
</reference>
<evidence type="ECO:0000313" key="22">
    <source>
        <dbReference type="EMBL" id="MBD2777402.1"/>
    </source>
</evidence>
<feature type="binding site" evidence="18">
    <location>
        <begin position="82"/>
        <end position="86"/>
    </location>
    <ligand>
        <name>(6S)-NADPHX</name>
        <dbReference type="ChEBI" id="CHEBI:64076"/>
    </ligand>
</feature>
<dbReference type="NCBIfam" id="TIGR00197">
    <property type="entry name" value="yjeF_nterm"/>
    <property type="match status" value="1"/>
</dbReference>
<accession>A0A8J6XQ23</accession>
<organism evidence="22 23">
    <name type="scientific">Iningainema tapete BLCC-T55</name>
    <dbReference type="NCBI Taxonomy" id="2748662"/>
    <lineage>
        <taxon>Bacteria</taxon>
        <taxon>Bacillati</taxon>
        <taxon>Cyanobacteriota</taxon>
        <taxon>Cyanophyceae</taxon>
        <taxon>Nostocales</taxon>
        <taxon>Scytonemataceae</taxon>
        <taxon>Iningainema tapete</taxon>
    </lineage>
</organism>
<keyword evidence="5 18" id="KW-0479">Metal-binding</keyword>
<feature type="domain" description="YjeF N-terminal" evidence="21">
    <location>
        <begin position="18"/>
        <end position="233"/>
    </location>
</feature>
<dbReference type="PANTHER" id="PTHR12592:SF0">
    <property type="entry name" value="ATP-DEPENDENT (S)-NAD(P)H-HYDRATE DEHYDRATASE"/>
    <property type="match status" value="1"/>
</dbReference>
<evidence type="ECO:0000256" key="13">
    <source>
        <dbReference type="ARBA" id="ARBA00023268"/>
    </source>
</evidence>
<comment type="catalytic activity">
    <reaction evidence="2 18 19">
        <text>(6R)-NADPHX = (6S)-NADPHX</text>
        <dbReference type="Rhea" id="RHEA:32227"/>
        <dbReference type="ChEBI" id="CHEBI:64076"/>
        <dbReference type="ChEBI" id="CHEBI:64077"/>
        <dbReference type="EC" id="5.1.99.6"/>
    </reaction>
</comment>
<dbReference type="PROSITE" id="PS51383">
    <property type="entry name" value="YJEF_C_3"/>
    <property type="match status" value="1"/>
</dbReference>
<comment type="subunit">
    <text evidence="17">Homotetramer.</text>
</comment>
<dbReference type="InterPro" id="IPR029056">
    <property type="entry name" value="Ribokinase-like"/>
</dbReference>
<dbReference type="PANTHER" id="PTHR12592">
    <property type="entry name" value="ATP-DEPENDENT (S)-NAD(P)H-HYDRATE DEHYDRATASE FAMILY MEMBER"/>
    <property type="match status" value="1"/>
</dbReference>
<dbReference type="GO" id="GO:0110051">
    <property type="term" value="P:metabolite repair"/>
    <property type="evidence" value="ECO:0007669"/>
    <property type="project" value="TreeGrafter"/>
</dbReference>
<evidence type="ECO:0000256" key="14">
    <source>
        <dbReference type="ARBA" id="ARBA00025153"/>
    </source>
</evidence>
<dbReference type="Gene3D" id="3.40.1190.20">
    <property type="match status" value="1"/>
</dbReference>
<keyword evidence="6 17" id="KW-0547">Nucleotide-binding</keyword>
<evidence type="ECO:0000256" key="11">
    <source>
        <dbReference type="ARBA" id="ARBA00023235"/>
    </source>
</evidence>
<keyword evidence="10 17" id="KW-0520">NAD</keyword>
<comment type="similarity">
    <text evidence="4 19">In the C-terminal section; belongs to the NnrD/CARKD family.</text>
</comment>
<keyword evidence="23" id="KW-1185">Reference proteome</keyword>
<evidence type="ECO:0000256" key="7">
    <source>
        <dbReference type="ARBA" id="ARBA00022840"/>
    </source>
</evidence>
<evidence type="ECO:0000256" key="16">
    <source>
        <dbReference type="ARBA" id="ARBA00049209"/>
    </source>
</evidence>
<dbReference type="HAMAP" id="MF_01965">
    <property type="entry name" value="NADHX_dehydratase"/>
    <property type="match status" value="1"/>
</dbReference>
<comment type="caution">
    <text evidence="22">The sequence shown here is derived from an EMBL/GenBank/DDBJ whole genome shotgun (WGS) entry which is preliminary data.</text>
</comment>
<evidence type="ECO:0000256" key="6">
    <source>
        <dbReference type="ARBA" id="ARBA00022741"/>
    </source>
</evidence>
<evidence type="ECO:0000256" key="8">
    <source>
        <dbReference type="ARBA" id="ARBA00022857"/>
    </source>
</evidence>
<feature type="binding site" evidence="17">
    <location>
        <position position="401"/>
    </location>
    <ligand>
        <name>(6S)-NADPHX</name>
        <dbReference type="ChEBI" id="CHEBI:64076"/>
    </ligand>
</feature>
<keyword evidence="7 17" id="KW-0067">ATP-binding</keyword>
<evidence type="ECO:0000256" key="10">
    <source>
        <dbReference type="ARBA" id="ARBA00023027"/>
    </source>
</evidence>
<dbReference type="HAMAP" id="MF_01966">
    <property type="entry name" value="NADHX_epimerase"/>
    <property type="match status" value="1"/>
</dbReference>
<keyword evidence="8 17" id="KW-0521">NADP</keyword>
<dbReference type="GO" id="GO:0052856">
    <property type="term" value="F:NAD(P)HX epimerase activity"/>
    <property type="evidence" value="ECO:0007669"/>
    <property type="project" value="UniProtKB-UniRule"/>
</dbReference>
<dbReference type="Proteomes" id="UP000629098">
    <property type="component" value="Unassembled WGS sequence"/>
</dbReference>
<feature type="binding site" evidence="18">
    <location>
        <position position="143"/>
    </location>
    <ligand>
        <name>K(+)</name>
        <dbReference type="ChEBI" id="CHEBI:29103"/>
    </ligand>
</feature>
<proteinExistence type="inferred from homology"/>
<feature type="binding site" evidence="18">
    <location>
        <position position="83"/>
    </location>
    <ligand>
        <name>K(+)</name>
        <dbReference type="ChEBI" id="CHEBI:29103"/>
    </ligand>
</feature>
<evidence type="ECO:0000256" key="12">
    <source>
        <dbReference type="ARBA" id="ARBA00023239"/>
    </source>
</evidence>
<keyword evidence="11 18" id="KW-0413">Isomerase</keyword>
<dbReference type="PIRSF" id="PIRSF017184">
    <property type="entry name" value="Nnr"/>
    <property type="match status" value="1"/>
</dbReference>
<feature type="domain" description="YjeF C-terminal" evidence="20">
    <location>
        <begin position="246"/>
        <end position="530"/>
    </location>
</feature>
<dbReference type="NCBIfam" id="TIGR00196">
    <property type="entry name" value="yjeF_cterm"/>
    <property type="match status" value="1"/>
</dbReference>
<evidence type="ECO:0000313" key="23">
    <source>
        <dbReference type="Proteomes" id="UP000629098"/>
    </source>
</evidence>
<comment type="function">
    <text evidence="18">Catalyzes the epimerization of the S- and R-forms of NAD(P)HX, a damaged form of NAD(P)H that is a result of enzymatic or heat-dependent hydration. This is a prerequisite for the S-specific NAD(P)H-hydrate dehydratase to allow the repair of both epimers of NAD(P)HX.</text>
</comment>